<gene>
    <name evidence="1" type="ORF">METZ01_LOCUS173817</name>
</gene>
<sequence length="70" mass="7651">MTQTDQSVQQLTQLNGLLDGADTEDILEVATPTAKELIDRRVSLLPHSGHSIGASISHIRRSSVKPFEHC</sequence>
<protein>
    <submittedName>
        <fullName evidence="1">Uncharacterized protein</fullName>
    </submittedName>
</protein>
<proteinExistence type="predicted"/>
<accession>A0A382C6L6</accession>
<dbReference type="EMBL" id="UINC01032767">
    <property type="protein sequence ID" value="SVB20963.1"/>
    <property type="molecule type" value="Genomic_DNA"/>
</dbReference>
<organism evidence="1">
    <name type="scientific">marine metagenome</name>
    <dbReference type="NCBI Taxonomy" id="408172"/>
    <lineage>
        <taxon>unclassified sequences</taxon>
        <taxon>metagenomes</taxon>
        <taxon>ecological metagenomes</taxon>
    </lineage>
</organism>
<name>A0A382C6L6_9ZZZZ</name>
<dbReference type="AlphaFoldDB" id="A0A382C6L6"/>
<reference evidence="1" key="1">
    <citation type="submission" date="2018-05" db="EMBL/GenBank/DDBJ databases">
        <authorList>
            <person name="Lanie J.A."/>
            <person name="Ng W.-L."/>
            <person name="Kazmierczak K.M."/>
            <person name="Andrzejewski T.M."/>
            <person name="Davidsen T.M."/>
            <person name="Wayne K.J."/>
            <person name="Tettelin H."/>
            <person name="Glass J.I."/>
            <person name="Rusch D."/>
            <person name="Podicherti R."/>
            <person name="Tsui H.-C.T."/>
            <person name="Winkler M.E."/>
        </authorList>
    </citation>
    <scope>NUCLEOTIDE SEQUENCE</scope>
</reference>
<evidence type="ECO:0000313" key="1">
    <source>
        <dbReference type="EMBL" id="SVB20963.1"/>
    </source>
</evidence>